<accession>A0A1G8QQR8</accession>
<name>A0A1G8QQR8_9BACL</name>
<evidence type="ECO:0000313" key="2">
    <source>
        <dbReference type="Proteomes" id="UP000199050"/>
    </source>
</evidence>
<evidence type="ECO:0000313" key="1">
    <source>
        <dbReference type="EMBL" id="SDJ07036.1"/>
    </source>
</evidence>
<sequence length="188" mass="21645">MNTIVYLIRHAESPYIAGMELERGLSLKGQQDAERVRLMLHNKKIDHFYSSPYARAILTIKPLAEECGQDILPLDDLRERIIGDIAGTGFYEAKRLVYQDFTFSFPEGESSETAQKRGIRIVEGLLKRHAGQCIAIGTHGDIMTLLLNRYDRQYGFEFWQSTSMPDIYKAEFNGLLLKRVTREWSEHS</sequence>
<dbReference type="InterPro" id="IPR013078">
    <property type="entry name" value="His_Pase_superF_clade-1"/>
</dbReference>
<dbReference type="OrthoDB" id="2185101at2"/>
<gene>
    <name evidence="1" type="ORF">SAMN05216192_111103</name>
</gene>
<dbReference type="Pfam" id="PF00300">
    <property type="entry name" value="His_Phos_1"/>
    <property type="match status" value="1"/>
</dbReference>
<dbReference type="STRING" id="1174501.SAMN05216192_111103"/>
<keyword evidence="2" id="KW-1185">Reference proteome</keyword>
<proteinExistence type="predicted"/>
<dbReference type="Gene3D" id="3.40.50.1240">
    <property type="entry name" value="Phosphoglycerate mutase-like"/>
    <property type="match status" value="1"/>
</dbReference>
<dbReference type="PANTHER" id="PTHR48100">
    <property type="entry name" value="BROAD-SPECIFICITY PHOSPHATASE YOR283W-RELATED"/>
    <property type="match status" value="1"/>
</dbReference>
<dbReference type="AlphaFoldDB" id="A0A1G8QQR8"/>
<dbReference type="EMBL" id="FNDX01000011">
    <property type="protein sequence ID" value="SDJ07036.1"/>
    <property type="molecule type" value="Genomic_DNA"/>
</dbReference>
<dbReference type="InterPro" id="IPR050275">
    <property type="entry name" value="PGM_Phosphatase"/>
</dbReference>
<dbReference type="GO" id="GO:0005737">
    <property type="term" value="C:cytoplasm"/>
    <property type="evidence" value="ECO:0007669"/>
    <property type="project" value="TreeGrafter"/>
</dbReference>
<organism evidence="1 2">
    <name type="scientific">Paenibacillus typhae</name>
    <dbReference type="NCBI Taxonomy" id="1174501"/>
    <lineage>
        <taxon>Bacteria</taxon>
        <taxon>Bacillati</taxon>
        <taxon>Bacillota</taxon>
        <taxon>Bacilli</taxon>
        <taxon>Bacillales</taxon>
        <taxon>Paenibacillaceae</taxon>
        <taxon>Paenibacillus</taxon>
    </lineage>
</organism>
<dbReference type="SUPFAM" id="SSF53254">
    <property type="entry name" value="Phosphoglycerate mutase-like"/>
    <property type="match status" value="1"/>
</dbReference>
<dbReference type="CDD" id="cd07067">
    <property type="entry name" value="HP_PGM_like"/>
    <property type="match status" value="1"/>
</dbReference>
<reference evidence="2" key="1">
    <citation type="submission" date="2016-10" db="EMBL/GenBank/DDBJ databases">
        <authorList>
            <person name="Varghese N."/>
            <person name="Submissions S."/>
        </authorList>
    </citation>
    <scope>NUCLEOTIDE SEQUENCE [LARGE SCALE GENOMIC DNA]</scope>
    <source>
        <strain evidence="2">CGMCC 1.11012</strain>
    </source>
</reference>
<dbReference type="Proteomes" id="UP000199050">
    <property type="component" value="Unassembled WGS sequence"/>
</dbReference>
<protein>
    <submittedName>
        <fullName evidence="1">2,3-bisphosphoglycerate-dependent phosphoglycerate mutase</fullName>
    </submittedName>
</protein>
<dbReference type="InterPro" id="IPR029033">
    <property type="entry name" value="His_PPase_superfam"/>
</dbReference>
<dbReference type="PANTHER" id="PTHR48100:SF59">
    <property type="entry name" value="ADENOSYLCOBALAMIN_ALPHA-RIBAZOLE PHOSPHATASE"/>
    <property type="match status" value="1"/>
</dbReference>
<dbReference type="RefSeq" id="WP_090714488.1">
    <property type="nucleotide sequence ID" value="NZ_CBCSKY010000009.1"/>
</dbReference>
<dbReference type="GO" id="GO:0016791">
    <property type="term" value="F:phosphatase activity"/>
    <property type="evidence" value="ECO:0007669"/>
    <property type="project" value="TreeGrafter"/>
</dbReference>
<dbReference type="SMART" id="SM00855">
    <property type="entry name" value="PGAM"/>
    <property type="match status" value="1"/>
</dbReference>